<dbReference type="Gene3D" id="3.20.20.140">
    <property type="entry name" value="Metal-dependent hydrolases"/>
    <property type="match status" value="1"/>
</dbReference>
<dbReference type="InterPro" id="IPR016195">
    <property type="entry name" value="Pol/histidinol_Pase-like"/>
</dbReference>
<dbReference type="Proteomes" id="UP000035366">
    <property type="component" value="Chromosome"/>
</dbReference>
<dbReference type="SUPFAM" id="SSF89550">
    <property type="entry name" value="PHP domain-like"/>
    <property type="match status" value="1"/>
</dbReference>
<reference evidence="2 3" key="1">
    <citation type="journal article" date="2015" name="ISME J.">
        <title>Draft Genome Sequence of Streptomyces incarnatus NRRL8089, which Produces the Nucleoside Antibiotic Sinefungin.</title>
        <authorList>
            <person name="Oshima K."/>
            <person name="Hattori M."/>
            <person name="Shimizu H."/>
            <person name="Fukuda K."/>
            <person name="Nemoto M."/>
            <person name="Inagaki K."/>
            <person name="Tamura T."/>
        </authorList>
    </citation>
    <scope>NUCLEOTIDE SEQUENCE [LARGE SCALE GENOMIC DNA]</scope>
    <source>
        <strain evidence="2 3">NRRL 8089</strain>
    </source>
</reference>
<gene>
    <name evidence="2" type="ORF">ABB07_38490</name>
</gene>
<dbReference type="CDD" id="cd07438">
    <property type="entry name" value="PHP_HisPPase_AMP"/>
    <property type="match status" value="1"/>
</dbReference>
<dbReference type="RefSeq" id="WP_208903152.1">
    <property type="nucleotide sequence ID" value="NZ_CP011497.1"/>
</dbReference>
<evidence type="ECO:0000259" key="1">
    <source>
        <dbReference type="SMART" id="SM00481"/>
    </source>
</evidence>
<accession>A0ABM5TXA3</accession>
<proteinExistence type="predicted"/>
<evidence type="ECO:0000313" key="3">
    <source>
        <dbReference type="Proteomes" id="UP000035366"/>
    </source>
</evidence>
<keyword evidence="3" id="KW-1185">Reference proteome</keyword>
<dbReference type="InterPro" id="IPR004013">
    <property type="entry name" value="PHP_dom"/>
</dbReference>
<dbReference type="InterPro" id="IPR003141">
    <property type="entry name" value="Pol/His_phosphatase_N"/>
</dbReference>
<dbReference type="PANTHER" id="PTHR42924">
    <property type="entry name" value="EXONUCLEASE"/>
    <property type="match status" value="1"/>
</dbReference>
<dbReference type="Pfam" id="PF02811">
    <property type="entry name" value="PHP"/>
    <property type="match status" value="1"/>
</dbReference>
<dbReference type="InterPro" id="IPR052018">
    <property type="entry name" value="PHP_domain"/>
</dbReference>
<organism evidence="2 3">
    <name type="scientific">Streptomyces incarnatus</name>
    <dbReference type="NCBI Taxonomy" id="665007"/>
    <lineage>
        <taxon>Bacteria</taxon>
        <taxon>Bacillati</taxon>
        <taxon>Actinomycetota</taxon>
        <taxon>Actinomycetes</taxon>
        <taxon>Kitasatosporales</taxon>
        <taxon>Streptomycetaceae</taxon>
        <taxon>Streptomyces</taxon>
    </lineage>
</organism>
<dbReference type="SMART" id="SM00481">
    <property type="entry name" value="POLIIIAc"/>
    <property type="match status" value="1"/>
</dbReference>
<dbReference type="Gene3D" id="1.10.150.650">
    <property type="match status" value="1"/>
</dbReference>
<dbReference type="EMBL" id="CP011497">
    <property type="protein sequence ID" value="AKJ15730.1"/>
    <property type="molecule type" value="Genomic_DNA"/>
</dbReference>
<protein>
    <recommendedName>
        <fullName evidence="1">Polymerase/histidinol phosphatase N-terminal domain-containing protein</fullName>
    </recommendedName>
</protein>
<dbReference type="PANTHER" id="PTHR42924:SF3">
    <property type="entry name" value="POLYMERASE_HISTIDINOL PHOSPHATASE N-TERMINAL DOMAIN-CONTAINING PROTEIN"/>
    <property type="match status" value="1"/>
</dbReference>
<evidence type="ECO:0000313" key="2">
    <source>
        <dbReference type="EMBL" id="AKJ15730.1"/>
    </source>
</evidence>
<name>A0ABM5TXA3_9ACTN</name>
<sequence>MPGVPAILAGPVDLHLHTRRSDGDESPAEVARRCLAAGLRVASVTDHNTMAGIAEFTGTVGRSMTVVPGSEVTARWRGEEVHCLAYFIDPADRRFQRQLQRIHDADLDWWRAWAERVRHIGVPLTWEDIAQRIGGDRIAYPGDYLALLAEAARDDPRFAEYGPTEHERLATDWCRPGRPLHVPEPWMPDIMDVLSWIADAGGVAVLAHPARVLDVSDSAQCRALLEPLVAAGLAGLEVWTSWHTPAESAGLARICASLGMAATAGSDYHGVRVKSWVAAPGRLPSLPPEPMAVLDALCDRRPTPLKPEAEL</sequence>
<feature type="domain" description="Polymerase/histidinol phosphatase N-terminal" evidence="1">
    <location>
        <begin position="12"/>
        <end position="76"/>
    </location>
</feature>